<name>A0A1G7NW38_9FIRM</name>
<evidence type="ECO:0000256" key="1">
    <source>
        <dbReference type="ARBA" id="ARBA00001967"/>
    </source>
</evidence>
<dbReference type="InterPro" id="IPR050867">
    <property type="entry name" value="NiFe/NiFeSe_hydrgnase_LSU"/>
</dbReference>
<dbReference type="InterPro" id="IPR001501">
    <property type="entry name" value="Ni-dep_hyd_lsu"/>
</dbReference>
<dbReference type="GO" id="GO:0016151">
    <property type="term" value="F:nickel cation binding"/>
    <property type="evidence" value="ECO:0007669"/>
    <property type="project" value="InterPro"/>
</dbReference>
<evidence type="ECO:0000313" key="9">
    <source>
        <dbReference type="EMBL" id="SDF78181.1"/>
    </source>
</evidence>
<dbReference type="GO" id="GO:0008901">
    <property type="term" value="F:ferredoxin hydrogenase activity"/>
    <property type="evidence" value="ECO:0007669"/>
    <property type="project" value="InterPro"/>
</dbReference>
<evidence type="ECO:0000256" key="6">
    <source>
        <dbReference type="ARBA" id="ARBA00022723"/>
    </source>
</evidence>
<accession>A0A1G7NW38</accession>
<dbReference type="PANTHER" id="PTHR42958:SF2">
    <property type="entry name" value="UPTAKE HYDROGENASE LARGE SUBUNIT"/>
    <property type="match status" value="1"/>
</dbReference>
<comment type="subcellular location">
    <subcellularLocation>
        <location evidence="2">Cell envelope</location>
    </subcellularLocation>
</comment>
<dbReference type="AlphaFoldDB" id="A0A1G7NW38"/>
<keyword evidence="10" id="KW-1185">Reference proteome</keyword>
<dbReference type="STRING" id="1123285.SAMN05660235_02733"/>
<dbReference type="RefSeq" id="WP_093691771.1">
    <property type="nucleotide sequence ID" value="NZ_FNBU01000029.1"/>
</dbReference>
<dbReference type="OrthoDB" id="9761717at2"/>
<dbReference type="GO" id="GO:0030313">
    <property type="term" value="C:cell envelope"/>
    <property type="evidence" value="ECO:0007669"/>
    <property type="project" value="UniProtKB-SubCell"/>
</dbReference>
<evidence type="ECO:0000256" key="7">
    <source>
        <dbReference type="ARBA" id="ARBA00023002"/>
    </source>
</evidence>
<dbReference type="PANTHER" id="PTHR42958">
    <property type="entry name" value="HYDROGENASE-2 LARGE CHAIN"/>
    <property type="match status" value="1"/>
</dbReference>
<comment type="similarity">
    <text evidence="3">Belongs to the [NiFe]/[NiFeSe] hydrogenase large subunit family.</text>
</comment>
<keyword evidence="5 8" id="KW-0533">Nickel</keyword>
<evidence type="ECO:0000256" key="4">
    <source>
        <dbReference type="ARBA" id="ARBA00011771"/>
    </source>
</evidence>
<gene>
    <name evidence="9" type="ORF">SAMN05660235_02733</name>
</gene>
<evidence type="ECO:0000256" key="3">
    <source>
        <dbReference type="ARBA" id="ARBA00009292"/>
    </source>
</evidence>
<feature type="binding site" evidence="8">
    <location>
        <position position="41"/>
    </location>
    <ligand>
        <name>Mg(2+)</name>
        <dbReference type="ChEBI" id="CHEBI:18420"/>
    </ligand>
</feature>
<keyword evidence="8" id="KW-0408">Iron</keyword>
<feature type="binding site" evidence="8">
    <location>
        <position position="60"/>
    </location>
    <ligand>
        <name>Ni(2+)</name>
        <dbReference type="ChEBI" id="CHEBI:49786"/>
    </ligand>
</feature>
<dbReference type="EMBL" id="FNBU01000029">
    <property type="protein sequence ID" value="SDF78181.1"/>
    <property type="molecule type" value="Genomic_DNA"/>
</dbReference>
<dbReference type="SUPFAM" id="SSF56762">
    <property type="entry name" value="HydB/Nqo4-like"/>
    <property type="match status" value="1"/>
</dbReference>
<protein>
    <submittedName>
        <fullName evidence="9">Hydrogenase large subunit</fullName>
    </submittedName>
</protein>
<keyword evidence="7" id="KW-0560">Oxidoreductase</keyword>
<evidence type="ECO:0000313" key="10">
    <source>
        <dbReference type="Proteomes" id="UP000243333"/>
    </source>
</evidence>
<comment type="cofactor">
    <cofactor evidence="8">
        <name>Fe cation</name>
        <dbReference type="ChEBI" id="CHEBI:24875"/>
    </cofactor>
</comment>
<reference evidence="10" key="1">
    <citation type="submission" date="2016-10" db="EMBL/GenBank/DDBJ databases">
        <authorList>
            <person name="Varghese N."/>
            <person name="Submissions S."/>
        </authorList>
    </citation>
    <scope>NUCLEOTIDE SEQUENCE [LARGE SCALE GENOMIC DNA]</scope>
    <source>
        <strain evidence="10">DSM 23256</strain>
    </source>
</reference>
<feature type="binding site" evidence="8">
    <location>
        <position position="448"/>
    </location>
    <ligand>
        <name>Ni(2+)</name>
        <dbReference type="ChEBI" id="CHEBI:49786"/>
    </ligand>
</feature>
<evidence type="ECO:0000256" key="5">
    <source>
        <dbReference type="ARBA" id="ARBA00022596"/>
    </source>
</evidence>
<dbReference type="Gene3D" id="1.10.645.10">
    <property type="entry name" value="Cytochrome-c3 Hydrogenase, chain B"/>
    <property type="match status" value="1"/>
</dbReference>
<evidence type="ECO:0000256" key="8">
    <source>
        <dbReference type="PIRSR" id="PIRSR601501-1"/>
    </source>
</evidence>
<proteinExistence type="inferred from homology"/>
<sequence length="466" mass="51537">MAVKTLFPVTRIHEPIRVDVDVQGGKVVDAWIGASLFRGFETILTGRDVRDAPLFVQRICGICSSAHAVAAAAALANACRVQPTPAGQYLISLIMAADFLQNHLRHFYLLVLPDYVTGPDIAPFFPRPKGDFRLPQKLNDEIFSHVRHALDLAARAHEMMALFGAKAPHQQTIMPTGVTERAATERLMAYGAILREIKEWVEKVYLPDVLTIAEYYQDYFTIGRGYGHLMSYGGFPEPVTGQQTFPAGMVENGGLPQPLDPARITENIHYGWYRDDRENRHPTEGRTIPAPEKSEAYSWSKAPRYGALPVESGPLARAWISGEYRRGISVMDRLLARAREALKICQAAQGWLERITPGAPTLAPYTPPPQGEGVALMEAMRGALGHWLRYQDGKISHYQVVTPTAWNFSPRDNLGQRGPVEQALIGTPVADPDSLIEVGRVIRSFDPCFTCAAHLITAPPDKVVIV</sequence>
<feature type="binding site" evidence="8">
    <location>
        <position position="451"/>
    </location>
    <ligand>
        <name>Fe cation</name>
        <dbReference type="ChEBI" id="CHEBI:24875"/>
    </ligand>
</feature>
<keyword evidence="6 8" id="KW-0479">Metal-binding</keyword>
<organism evidence="9 10">
    <name type="scientific">Sporolituus thermophilus DSM 23256</name>
    <dbReference type="NCBI Taxonomy" id="1123285"/>
    <lineage>
        <taxon>Bacteria</taxon>
        <taxon>Bacillati</taxon>
        <taxon>Bacillota</taxon>
        <taxon>Negativicutes</taxon>
        <taxon>Selenomonadales</taxon>
        <taxon>Sporomusaceae</taxon>
        <taxon>Sporolituus</taxon>
    </lineage>
</organism>
<evidence type="ECO:0000256" key="2">
    <source>
        <dbReference type="ARBA" id="ARBA00004196"/>
    </source>
</evidence>
<feature type="binding site" evidence="8">
    <location>
        <position position="400"/>
    </location>
    <ligand>
        <name>Mg(2+)</name>
        <dbReference type="ChEBI" id="CHEBI:18420"/>
    </ligand>
</feature>
<dbReference type="PROSITE" id="PS00507">
    <property type="entry name" value="NI_HGENASE_L_1"/>
    <property type="match status" value="1"/>
</dbReference>
<dbReference type="InterPro" id="IPR018194">
    <property type="entry name" value="Ni-dep_hyd_lsu_Ni_BS"/>
</dbReference>
<feature type="binding site" evidence="8">
    <location>
        <position position="63"/>
    </location>
    <ligand>
        <name>Ni(2+)</name>
        <dbReference type="ChEBI" id="CHEBI:49786"/>
    </ligand>
</feature>
<feature type="binding site" evidence="8">
    <location>
        <position position="454"/>
    </location>
    <ligand>
        <name>Mg(2+)</name>
        <dbReference type="ChEBI" id="CHEBI:18420"/>
    </ligand>
</feature>
<comment type="subunit">
    <text evidence="4">Heterodimer of a large and a small subunit.</text>
</comment>
<keyword evidence="8" id="KW-0460">Magnesium</keyword>
<dbReference type="InterPro" id="IPR029014">
    <property type="entry name" value="NiFe-Hase_large"/>
</dbReference>
<dbReference type="Pfam" id="PF00374">
    <property type="entry name" value="NiFeSe_Hases"/>
    <property type="match status" value="3"/>
</dbReference>
<dbReference type="Proteomes" id="UP000243333">
    <property type="component" value="Unassembled WGS sequence"/>
</dbReference>
<feature type="binding site" evidence="8">
    <location>
        <position position="63"/>
    </location>
    <ligand>
        <name>Fe cation</name>
        <dbReference type="ChEBI" id="CHEBI:24875"/>
    </ligand>
</feature>
<comment type="cofactor">
    <cofactor evidence="1 8">
        <name>Ni(2+)</name>
        <dbReference type="ChEBI" id="CHEBI:49786"/>
    </cofactor>
</comment>